<dbReference type="Gene3D" id="2.60.200.20">
    <property type="match status" value="1"/>
</dbReference>
<dbReference type="AlphaFoldDB" id="A0A517LW20"/>
<evidence type="ECO:0000313" key="3">
    <source>
        <dbReference type="Proteomes" id="UP000319557"/>
    </source>
</evidence>
<gene>
    <name evidence="2" type="primary">cyaA_1</name>
    <name evidence="2" type="ORF">EC9_09890</name>
</gene>
<dbReference type="RefSeq" id="WP_145342778.1">
    <property type="nucleotide sequence ID" value="NZ_CP036261.1"/>
</dbReference>
<evidence type="ECO:0000259" key="1">
    <source>
        <dbReference type="PROSITE" id="PS50125"/>
    </source>
</evidence>
<dbReference type="Gene3D" id="3.30.70.1230">
    <property type="entry name" value="Nucleotide cyclase"/>
    <property type="match status" value="1"/>
</dbReference>
<dbReference type="PROSITE" id="PS50125">
    <property type="entry name" value="GUANYLATE_CYCLASE_2"/>
    <property type="match status" value="1"/>
</dbReference>
<proteinExistence type="predicted"/>
<dbReference type="CDD" id="cd07302">
    <property type="entry name" value="CHD"/>
    <property type="match status" value="1"/>
</dbReference>
<keyword evidence="3" id="KW-1185">Reference proteome</keyword>
<dbReference type="SUPFAM" id="SSF55073">
    <property type="entry name" value="Nucleotide cyclase"/>
    <property type="match status" value="1"/>
</dbReference>
<dbReference type="Proteomes" id="UP000319557">
    <property type="component" value="Chromosome"/>
</dbReference>
<organism evidence="2 3">
    <name type="scientific">Rosistilla ulvae</name>
    <dbReference type="NCBI Taxonomy" id="1930277"/>
    <lineage>
        <taxon>Bacteria</taxon>
        <taxon>Pseudomonadati</taxon>
        <taxon>Planctomycetota</taxon>
        <taxon>Planctomycetia</taxon>
        <taxon>Pirellulales</taxon>
        <taxon>Pirellulaceae</taxon>
        <taxon>Rosistilla</taxon>
    </lineage>
</organism>
<dbReference type="KEGG" id="ruv:EC9_09890"/>
<dbReference type="PANTHER" id="PTHR43081">
    <property type="entry name" value="ADENYLATE CYCLASE, TERMINAL-DIFFERENTIATION SPECIFIC-RELATED"/>
    <property type="match status" value="1"/>
</dbReference>
<dbReference type="SUPFAM" id="SSF49879">
    <property type="entry name" value="SMAD/FHA domain"/>
    <property type="match status" value="1"/>
</dbReference>
<dbReference type="GO" id="GO:0004016">
    <property type="term" value="F:adenylate cyclase activity"/>
    <property type="evidence" value="ECO:0007669"/>
    <property type="project" value="UniProtKB-EC"/>
</dbReference>
<dbReference type="PANTHER" id="PTHR43081:SF20">
    <property type="entry name" value="TWO-COMPONENT RESPONSE REGULATOR"/>
    <property type="match status" value="1"/>
</dbReference>
<dbReference type="GO" id="GO:0035556">
    <property type="term" value="P:intracellular signal transduction"/>
    <property type="evidence" value="ECO:0007669"/>
    <property type="project" value="InterPro"/>
</dbReference>
<dbReference type="GO" id="GO:0006171">
    <property type="term" value="P:cAMP biosynthetic process"/>
    <property type="evidence" value="ECO:0007669"/>
    <property type="project" value="TreeGrafter"/>
</dbReference>
<feature type="domain" description="Guanylate cyclase" evidence="1">
    <location>
        <begin position="336"/>
        <end position="467"/>
    </location>
</feature>
<dbReference type="InterPro" id="IPR029787">
    <property type="entry name" value="Nucleotide_cyclase"/>
</dbReference>
<name>A0A517LW20_9BACT</name>
<evidence type="ECO:0000313" key="2">
    <source>
        <dbReference type="EMBL" id="QDS86815.1"/>
    </source>
</evidence>
<dbReference type="SMART" id="SM00044">
    <property type="entry name" value="CYCc"/>
    <property type="match status" value="1"/>
</dbReference>
<dbReference type="InterPro" id="IPR008984">
    <property type="entry name" value="SMAD_FHA_dom_sf"/>
</dbReference>
<dbReference type="CDD" id="cd00060">
    <property type="entry name" value="FHA"/>
    <property type="match status" value="1"/>
</dbReference>
<dbReference type="OrthoDB" id="9806704at2"/>
<protein>
    <submittedName>
        <fullName evidence="2">Adenylate cyclase 1</fullName>
        <ecNumber evidence="2">4.6.1.1</ecNumber>
    </submittedName>
</protein>
<dbReference type="InterPro" id="IPR050697">
    <property type="entry name" value="Adenylyl/Guanylyl_Cyclase_3/4"/>
</dbReference>
<sequence length="592" mass="64637">MLDLVVQGSRNEDRWRRPVSDLDASHPIVLGRDAGTWSIPWDDRISRQHVRMTREGKQLRIRRIAAARNPIFFKGQQSEEFLISVGEHFVVGATTFTLVDRPQLDSPDPEGELTQHAFDAQQLRRNPFRDAGQRIEVLRRLPELISGSNSDQELWVRVATVLLQGIPSASAVAVVGLNRSDTPEISVQHFDSRVPTSQERAPSASLVRKSLESGESILHLWNGGRESQFTQLDGIDWAFCVPVISGTDGLGLYVAGAMAGLFNGPAGNAASQAADVLQDDLKFSELVATTIGNLRDMRALQRRQAGLQQFFAPVVMNALGNKETEDALAPRETELSALFCDLRGFSRQSEKAQGRLLELLERVSEALGVMTRHILDSGGVIGDFHGDAAMGFWGWPIAQVDAPGRACAAALAILEEFTSAGSDGRLADFRCGIGISSGRAVAGRIGTVDQVKVTAFGPVVNLSSRLEGMTKQLSAEILVDEITARYVRDFVPPTTCRIRRLARVRPAGIETPLVVSQILPPEGPLCGLTDADIATYEEALDALLDKRWGDAFERLHAVPAADRAKDFLTVYIAQHGRVAPSDWNGVIDLPKY</sequence>
<dbReference type="InterPro" id="IPR001054">
    <property type="entry name" value="A/G_cyclase"/>
</dbReference>
<reference evidence="2 3" key="1">
    <citation type="submission" date="2019-02" db="EMBL/GenBank/DDBJ databases">
        <title>Deep-cultivation of Planctomycetes and their phenomic and genomic characterization uncovers novel biology.</title>
        <authorList>
            <person name="Wiegand S."/>
            <person name="Jogler M."/>
            <person name="Boedeker C."/>
            <person name="Pinto D."/>
            <person name="Vollmers J."/>
            <person name="Rivas-Marin E."/>
            <person name="Kohn T."/>
            <person name="Peeters S.H."/>
            <person name="Heuer A."/>
            <person name="Rast P."/>
            <person name="Oberbeckmann S."/>
            <person name="Bunk B."/>
            <person name="Jeske O."/>
            <person name="Meyerdierks A."/>
            <person name="Storesund J.E."/>
            <person name="Kallscheuer N."/>
            <person name="Luecker S."/>
            <person name="Lage O.M."/>
            <person name="Pohl T."/>
            <person name="Merkel B.J."/>
            <person name="Hornburger P."/>
            <person name="Mueller R.-W."/>
            <person name="Bruemmer F."/>
            <person name="Labrenz M."/>
            <person name="Spormann A.M."/>
            <person name="Op den Camp H."/>
            <person name="Overmann J."/>
            <person name="Amann R."/>
            <person name="Jetten M.S.M."/>
            <person name="Mascher T."/>
            <person name="Medema M.H."/>
            <person name="Devos D.P."/>
            <person name="Kaster A.-K."/>
            <person name="Ovreas L."/>
            <person name="Rohde M."/>
            <person name="Galperin M.Y."/>
            <person name="Jogler C."/>
        </authorList>
    </citation>
    <scope>NUCLEOTIDE SEQUENCE [LARGE SCALE GENOMIC DNA]</scope>
    <source>
        <strain evidence="2 3">EC9</strain>
    </source>
</reference>
<dbReference type="Pfam" id="PF00211">
    <property type="entry name" value="Guanylate_cyc"/>
    <property type="match status" value="1"/>
</dbReference>
<dbReference type="EMBL" id="CP036261">
    <property type="protein sequence ID" value="QDS86815.1"/>
    <property type="molecule type" value="Genomic_DNA"/>
</dbReference>
<keyword evidence="2" id="KW-0456">Lyase</keyword>
<dbReference type="EC" id="4.6.1.1" evidence="2"/>
<accession>A0A517LW20</accession>